<gene>
    <name evidence="1" type="ORF">ACFFFP_06145</name>
</gene>
<dbReference type="RefSeq" id="WP_188848038.1">
    <property type="nucleotide sequence ID" value="NZ_BMPJ01000030.1"/>
</dbReference>
<name>A0ABV6Q0W8_9DEIN</name>
<reference evidence="1 2" key="1">
    <citation type="submission" date="2024-09" db="EMBL/GenBank/DDBJ databases">
        <authorList>
            <person name="Sun Q."/>
            <person name="Mori K."/>
        </authorList>
    </citation>
    <scope>NUCLEOTIDE SEQUENCE [LARGE SCALE GENOMIC DNA]</scope>
    <source>
        <strain evidence="1 2">NCAIM B.02340</strain>
    </source>
</reference>
<protein>
    <submittedName>
        <fullName evidence="1">Helix-turn-helix domain-containing protein</fullName>
    </submittedName>
</protein>
<accession>A0ABV6Q0W8</accession>
<evidence type="ECO:0000313" key="1">
    <source>
        <dbReference type="EMBL" id="MFC0595746.1"/>
    </source>
</evidence>
<evidence type="ECO:0000313" key="2">
    <source>
        <dbReference type="Proteomes" id="UP001589830"/>
    </source>
</evidence>
<organism evidence="1 2">
    <name type="scientific">Thermus composti</name>
    <dbReference type="NCBI Taxonomy" id="532059"/>
    <lineage>
        <taxon>Bacteria</taxon>
        <taxon>Thermotogati</taxon>
        <taxon>Deinococcota</taxon>
        <taxon>Deinococci</taxon>
        <taxon>Thermales</taxon>
        <taxon>Thermaceae</taxon>
        <taxon>Thermus</taxon>
    </lineage>
</organism>
<comment type="caution">
    <text evidence="1">The sequence shown here is derived from an EMBL/GenBank/DDBJ whole genome shotgun (WGS) entry which is preliminary data.</text>
</comment>
<sequence length="83" mass="9399">MARLMTVREAAEYLGVPVAHIYEAMRAMPGRPSHLRHVRLGKRRYTTQEWLEEWIGRVASEPEAPARSMRLVGEVPLSEGAEG</sequence>
<keyword evidence="2" id="KW-1185">Reference proteome</keyword>
<proteinExistence type="predicted"/>
<dbReference type="EMBL" id="JBHLTW010000026">
    <property type="protein sequence ID" value="MFC0595746.1"/>
    <property type="molecule type" value="Genomic_DNA"/>
</dbReference>
<dbReference type="Proteomes" id="UP001589830">
    <property type="component" value="Unassembled WGS sequence"/>
</dbReference>